<dbReference type="Proteomes" id="UP001055072">
    <property type="component" value="Unassembled WGS sequence"/>
</dbReference>
<keyword evidence="2" id="KW-1185">Reference proteome</keyword>
<evidence type="ECO:0000313" key="2">
    <source>
        <dbReference type="Proteomes" id="UP001055072"/>
    </source>
</evidence>
<sequence length="69" mass="7644">MGQSTYQATKLSYSCHSDILISMVLEALLSLPLPFYVALVTPYVSCFMFHTSPGPVHWYSINTVANVTT</sequence>
<reference evidence="1" key="1">
    <citation type="journal article" date="2021" name="Environ. Microbiol.">
        <title>Gene family expansions and transcriptome signatures uncover fungal adaptations to wood decay.</title>
        <authorList>
            <person name="Hage H."/>
            <person name="Miyauchi S."/>
            <person name="Viragh M."/>
            <person name="Drula E."/>
            <person name="Min B."/>
            <person name="Chaduli D."/>
            <person name="Navarro D."/>
            <person name="Favel A."/>
            <person name="Norest M."/>
            <person name="Lesage-Meessen L."/>
            <person name="Balint B."/>
            <person name="Merenyi Z."/>
            <person name="de Eugenio L."/>
            <person name="Morin E."/>
            <person name="Martinez A.T."/>
            <person name="Baldrian P."/>
            <person name="Stursova M."/>
            <person name="Martinez M.J."/>
            <person name="Novotny C."/>
            <person name="Magnuson J.K."/>
            <person name="Spatafora J.W."/>
            <person name="Maurice S."/>
            <person name="Pangilinan J."/>
            <person name="Andreopoulos W."/>
            <person name="LaButti K."/>
            <person name="Hundley H."/>
            <person name="Na H."/>
            <person name="Kuo A."/>
            <person name="Barry K."/>
            <person name="Lipzen A."/>
            <person name="Henrissat B."/>
            <person name="Riley R."/>
            <person name="Ahrendt S."/>
            <person name="Nagy L.G."/>
            <person name="Grigoriev I.V."/>
            <person name="Martin F."/>
            <person name="Rosso M.N."/>
        </authorList>
    </citation>
    <scope>NUCLEOTIDE SEQUENCE</scope>
    <source>
        <strain evidence="1">CBS 384.51</strain>
    </source>
</reference>
<proteinExistence type="predicted"/>
<evidence type="ECO:0000313" key="1">
    <source>
        <dbReference type="EMBL" id="KAI0094067.1"/>
    </source>
</evidence>
<accession>A0ACB8UJ23</accession>
<comment type="caution">
    <text evidence="1">The sequence shown here is derived from an EMBL/GenBank/DDBJ whole genome shotgun (WGS) entry which is preliminary data.</text>
</comment>
<gene>
    <name evidence="1" type="ORF">BDY19DRAFT_920565</name>
</gene>
<organism evidence="1 2">
    <name type="scientific">Irpex rosettiformis</name>
    <dbReference type="NCBI Taxonomy" id="378272"/>
    <lineage>
        <taxon>Eukaryota</taxon>
        <taxon>Fungi</taxon>
        <taxon>Dikarya</taxon>
        <taxon>Basidiomycota</taxon>
        <taxon>Agaricomycotina</taxon>
        <taxon>Agaricomycetes</taxon>
        <taxon>Polyporales</taxon>
        <taxon>Irpicaceae</taxon>
        <taxon>Irpex</taxon>
    </lineage>
</organism>
<protein>
    <submittedName>
        <fullName evidence="1">Uncharacterized protein</fullName>
    </submittedName>
</protein>
<dbReference type="EMBL" id="MU274901">
    <property type="protein sequence ID" value="KAI0094067.1"/>
    <property type="molecule type" value="Genomic_DNA"/>
</dbReference>
<name>A0ACB8UJ23_9APHY</name>